<feature type="domain" description="Tf2-1-like SH3-like" evidence="1">
    <location>
        <begin position="17"/>
        <end position="80"/>
    </location>
</feature>
<organism evidence="3 4">
    <name type="scientific">Microthlaspi erraticum</name>
    <dbReference type="NCBI Taxonomy" id="1685480"/>
    <lineage>
        <taxon>Eukaryota</taxon>
        <taxon>Viridiplantae</taxon>
        <taxon>Streptophyta</taxon>
        <taxon>Embryophyta</taxon>
        <taxon>Tracheophyta</taxon>
        <taxon>Spermatophyta</taxon>
        <taxon>Magnoliopsida</taxon>
        <taxon>eudicotyledons</taxon>
        <taxon>Gunneridae</taxon>
        <taxon>Pentapetalae</taxon>
        <taxon>rosids</taxon>
        <taxon>malvids</taxon>
        <taxon>Brassicales</taxon>
        <taxon>Brassicaceae</taxon>
        <taxon>Coluteocarpeae</taxon>
        <taxon>Microthlaspi</taxon>
    </lineage>
</organism>
<accession>A0A6D2K4H7</accession>
<evidence type="ECO:0000313" key="2">
    <source>
        <dbReference type="EMBL" id="CAA7043438.1"/>
    </source>
</evidence>
<proteinExistence type="predicted"/>
<reference evidence="3 4" key="1">
    <citation type="submission" date="2020-01" db="EMBL/GenBank/DDBJ databases">
        <authorList>
            <person name="Mishra B."/>
        </authorList>
    </citation>
    <scope>NUCLEOTIDE SEQUENCE [LARGE SCALE GENOMIC DNA]</scope>
</reference>
<dbReference type="EMBL" id="CACVBM020001278">
    <property type="protein sequence ID" value="CAA7043438.1"/>
    <property type="molecule type" value="Genomic_DNA"/>
</dbReference>
<dbReference type="PANTHER" id="PTHR46148">
    <property type="entry name" value="CHROMO DOMAIN-CONTAINING PROTEIN"/>
    <property type="match status" value="1"/>
</dbReference>
<dbReference type="PANTHER" id="PTHR46148:SF52">
    <property type="entry name" value="OS04G0603800 PROTEIN"/>
    <property type="match status" value="1"/>
</dbReference>
<dbReference type="InterPro" id="IPR016197">
    <property type="entry name" value="Chromo-like_dom_sf"/>
</dbReference>
<sequence>MKNNADKKCRDVEFDVGTWVFLKLKPYRQLSVARCVCQKLAAKYFGPFEVVERVGKAAYRLNLPLDAKIHSVFHVSQLKQGSLELLVQWVGQSAEDGTWVRAKEFRKQYPEFELEDKLVDKEGGIDKLDQVYIRKKKKNEELSEELAAQE</sequence>
<dbReference type="Pfam" id="PF24626">
    <property type="entry name" value="SH3_Tf2-1"/>
    <property type="match status" value="1"/>
</dbReference>
<name>A0A6D2K4H7_9BRAS</name>
<evidence type="ECO:0000259" key="1">
    <source>
        <dbReference type="Pfam" id="PF24626"/>
    </source>
</evidence>
<evidence type="ECO:0000313" key="3">
    <source>
        <dbReference type="EMBL" id="CAA7049065.1"/>
    </source>
</evidence>
<evidence type="ECO:0000313" key="4">
    <source>
        <dbReference type="Proteomes" id="UP000467841"/>
    </source>
</evidence>
<dbReference type="Proteomes" id="UP000467841">
    <property type="component" value="Unassembled WGS sequence"/>
</dbReference>
<dbReference type="OrthoDB" id="913535at2759"/>
<dbReference type="InterPro" id="IPR056924">
    <property type="entry name" value="SH3_Tf2-1"/>
</dbReference>
<dbReference type="AlphaFoldDB" id="A0A6D2K4H7"/>
<keyword evidence="4" id="KW-1185">Reference proteome</keyword>
<dbReference type="EMBL" id="CACVBM020001407">
    <property type="protein sequence ID" value="CAA7049065.1"/>
    <property type="molecule type" value="Genomic_DNA"/>
</dbReference>
<dbReference type="SUPFAM" id="SSF54160">
    <property type="entry name" value="Chromo domain-like"/>
    <property type="match status" value="1"/>
</dbReference>
<protein>
    <recommendedName>
        <fullName evidence="1">Tf2-1-like SH3-like domain-containing protein</fullName>
    </recommendedName>
</protein>
<gene>
    <name evidence="2" type="ORF">MERR_LOCUS30673</name>
    <name evidence="3" type="ORF">MERR_LOCUS36300</name>
</gene>